<dbReference type="Proteomes" id="UP000823388">
    <property type="component" value="Chromosome 1K"/>
</dbReference>
<reference evidence="2" key="1">
    <citation type="submission" date="2020-05" db="EMBL/GenBank/DDBJ databases">
        <title>WGS assembly of Panicum virgatum.</title>
        <authorList>
            <person name="Lovell J.T."/>
            <person name="Jenkins J."/>
            <person name="Shu S."/>
            <person name="Juenger T.E."/>
            <person name="Schmutz J."/>
        </authorList>
    </citation>
    <scope>NUCLEOTIDE SEQUENCE</scope>
    <source>
        <strain evidence="2">AP13</strain>
    </source>
</reference>
<protein>
    <submittedName>
        <fullName evidence="2">Uncharacterized protein</fullName>
    </submittedName>
</protein>
<accession>A0A8T0XD15</accession>
<organism evidence="2 3">
    <name type="scientific">Panicum virgatum</name>
    <name type="common">Blackwell switchgrass</name>
    <dbReference type="NCBI Taxonomy" id="38727"/>
    <lineage>
        <taxon>Eukaryota</taxon>
        <taxon>Viridiplantae</taxon>
        <taxon>Streptophyta</taxon>
        <taxon>Embryophyta</taxon>
        <taxon>Tracheophyta</taxon>
        <taxon>Spermatophyta</taxon>
        <taxon>Magnoliopsida</taxon>
        <taxon>Liliopsida</taxon>
        <taxon>Poales</taxon>
        <taxon>Poaceae</taxon>
        <taxon>PACMAD clade</taxon>
        <taxon>Panicoideae</taxon>
        <taxon>Panicodae</taxon>
        <taxon>Paniceae</taxon>
        <taxon>Panicinae</taxon>
        <taxon>Panicum</taxon>
        <taxon>Panicum sect. Hiantes</taxon>
    </lineage>
</organism>
<name>A0A8T0XD15_PANVG</name>
<evidence type="ECO:0000313" key="2">
    <source>
        <dbReference type="EMBL" id="KAG2656668.1"/>
    </source>
</evidence>
<comment type="caution">
    <text evidence="2">The sequence shown here is derived from an EMBL/GenBank/DDBJ whole genome shotgun (WGS) entry which is preliminary data.</text>
</comment>
<dbReference type="AlphaFoldDB" id="A0A8T0XD15"/>
<proteinExistence type="predicted"/>
<feature type="region of interest" description="Disordered" evidence="1">
    <location>
        <begin position="181"/>
        <end position="207"/>
    </location>
</feature>
<keyword evidence="3" id="KW-1185">Reference proteome</keyword>
<sequence>MLKQCLPTIIRHHPQPVEISYFPPDFILQFDNKKNYDTVLSYQILTDNKYTFSLAPWTHDARCHLEAWKIPVNIDIHGIPPHAFHPKSLSVLLDPYCDIEAYTMDKKSGIRTVEGTARSVSSIPVTGFLSYPQRTGYETTEEREQQEDSDMVRQCNRAIFEAELEYERRMNNPLTFHGFAYSEKTSDEDDPNDAYYYADSDREPKNW</sequence>
<gene>
    <name evidence="2" type="ORF">PVAP13_1KG100600</name>
</gene>
<evidence type="ECO:0000256" key="1">
    <source>
        <dbReference type="SAM" id="MobiDB-lite"/>
    </source>
</evidence>
<evidence type="ECO:0000313" key="3">
    <source>
        <dbReference type="Proteomes" id="UP000823388"/>
    </source>
</evidence>
<dbReference type="EMBL" id="CM029037">
    <property type="protein sequence ID" value="KAG2656668.1"/>
    <property type="molecule type" value="Genomic_DNA"/>
</dbReference>